<dbReference type="PANTHER" id="PTHR32114:SF2">
    <property type="entry name" value="ABC TRANSPORTER ABCH.3"/>
    <property type="match status" value="1"/>
</dbReference>
<organism evidence="3 4">
    <name type="scientific">Cupriavidus gilardii J11</name>
    <dbReference type="NCBI Taxonomy" id="936133"/>
    <lineage>
        <taxon>Bacteria</taxon>
        <taxon>Pseudomonadati</taxon>
        <taxon>Pseudomonadota</taxon>
        <taxon>Betaproteobacteria</taxon>
        <taxon>Burkholderiales</taxon>
        <taxon>Burkholderiaceae</taxon>
        <taxon>Cupriavidus</taxon>
    </lineage>
</organism>
<dbReference type="OrthoDB" id="8708355at2"/>
<dbReference type="Pfam" id="PF13476">
    <property type="entry name" value="AAA_23"/>
    <property type="match status" value="1"/>
</dbReference>
<feature type="coiled-coil region" evidence="1">
    <location>
        <begin position="584"/>
        <end position="611"/>
    </location>
</feature>
<sequence length="774" mass="84212">MRPLKLTLTGFHGIRDGMHRDTVTLDLAGLPPGLIAIVGPNGAGKTTIMDNLHPYPLMPSHATKMSADGFSYWDHLCAPRAEKDLEWEHGGKIYRSAFAFRNTGKSRKAEYYLFEKAASGDWKPVQLPNGTVSDGKADTYGQCLEAVLGSPEAFFTSVFSAQNRRALASYQPAEIKRLLAELLGIESLRELSAKSSEVAKVLTRSLEALQREALMLSAKRDTASAMASEIRDIDGALNAARTQRADHLTSIGKLEQERATLAAKQAASAGTEARLRELHQRRRELGVRREQLIADDRTAAGRLSLRKREADDAVATHSSTLKQGDAIRDADVRRDAVQIALGGKQADLVQKQKELAEAEAVAARHAAVTVELRGMEQRGSVAANLAKTLKAQSDVMDTVPCSGQAMHAQCPLLAQAREAKGKYATQMVEVGLLRTSYRAKQDAAKLMEASLQQLPALRAAVESHQREIAADNQELHRLTALAAKRPLLEAATAALDKARSALAALQQEEIERKSRFDRDIQEIDAQLTAAQREMDAMAVTDVTGLIADLDRRIVGLKEAISEADGRIEASIRRQSSLATDLDRLQAELSSLAALEGRVQALSDEIAQWKLLAKGLGNDGVIALSIDDAGPAITAIVNDLLLACYGPRFAIAIQTQTTLASGEARESFSIAVLDADSNSSKEFAVISGGQKVWINECLTRGIALYRGRDAQQPFRTLFTDEADGPLDPERKRAFMKMKREVLRIGGYEREFFISQTPDLVDEADGVIDVVALALQ</sequence>
<dbReference type="PANTHER" id="PTHR32114">
    <property type="entry name" value="ABC TRANSPORTER ABCH.3"/>
    <property type="match status" value="1"/>
</dbReference>
<evidence type="ECO:0000256" key="1">
    <source>
        <dbReference type="SAM" id="Coils"/>
    </source>
</evidence>
<dbReference type="SUPFAM" id="SSF52540">
    <property type="entry name" value="P-loop containing nucleoside triphosphate hydrolases"/>
    <property type="match status" value="1"/>
</dbReference>
<name>A0A562BSM0_9BURK</name>
<accession>A0A562BSM0</accession>
<keyword evidence="4" id="KW-1185">Reference proteome</keyword>
<reference evidence="3 4" key="1">
    <citation type="submission" date="2019-07" db="EMBL/GenBank/DDBJ databases">
        <title>Genome sequencing of lignin-degrading bacterial isolates.</title>
        <authorList>
            <person name="Gladden J."/>
        </authorList>
    </citation>
    <scope>NUCLEOTIDE SEQUENCE [LARGE SCALE GENOMIC DNA]</scope>
    <source>
        <strain evidence="3 4">J11</strain>
    </source>
</reference>
<dbReference type="GO" id="GO:0016887">
    <property type="term" value="F:ATP hydrolysis activity"/>
    <property type="evidence" value="ECO:0007669"/>
    <property type="project" value="InterPro"/>
</dbReference>
<keyword evidence="1" id="KW-0175">Coiled coil</keyword>
<dbReference type="Proteomes" id="UP000318141">
    <property type="component" value="Unassembled WGS sequence"/>
</dbReference>
<protein>
    <submittedName>
        <fullName evidence="3">Exonuclease SbcC</fullName>
    </submittedName>
</protein>
<evidence type="ECO:0000313" key="4">
    <source>
        <dbReference type="Proteomes" id="UP000318141"/>
    </source>
</evidence>
<keyword evidence="3" id="KW-0378">Hydrolase</keyword>
<dbReference type="GO" id="GO:0004527">
    <property type="term" value="F:exonuclease activity"/>
    <property type="evidence" value="ECO:0007669"/>
    <property type="project" value="UniProtKB-KW"/>
</dbReference>
<gene>
    <name evidence="3" type="ORF">L602_001500000420</name>
</gene>
<dbReference type="InterPro" id="IPR027417">
    <property type="entry name" value="P-loop_NTPase"/>
</dbReference>
<dbReference type="GO" id="GO:0006302">
    <property type="term" value="P:double-strand break repair"/>
    <property type="evidence" value="ECO:0007669"/>
    <property type="project" value="InterPro"/>
</dbReference>
<feature type="coiled-coil region" evidence="1">
    <location>
        <begin position="461"/>
        <end position="533"/>
    </location>
</feature>
<keyword evidence="3" id="KW-0540">Nuclease</keyword>
<dbReference type="EMBL" id="VLJN01000007">
    <property type="protein sequence ID" value="TWG87909.1"/>
    <property type="molecule type" value="Genomic_DNA"/>
</dbReference>
<evidence type="ECO:0000313" key="3">
    <source>
        <dbReference type="EMBL" id="TWG87909.1"/>
    </source>
</evidence>
<proteinExistence type="predicted"/>
<feature type="domain" description="Rad50/SbcC-type AAA" evidence="2">
    <location>
        <begin position="5"/>
        <end position="50"/>
    </location>
</feature>
<keyword evidence="3" id="KW-0269">Exonuclease</keyword>
<dbReference type="AlphaFoldDB" id="A0A562BSM0"/>
<comment type="caution">
    <text evidence="3">The sequence shown here is derived from an EMBL/GenBank/DDBJ whole genome shotgun (WGS) entry which is preliminary data.</text>
</comment>
<dbReference type="InterPro" id="IPR038729">
    <property type="entry name" value="Rad50/SbcC_AAA"/>
</dbReference>
<dbReference type="Gene3D" id="3.40.50.300">
    <property type="entry name" value="P-loop containing nucleotide triphosphate hydrolases"/>
    <property type="match status" value="2"/>
</dbReference>
<evidence type="ECO:0000259" key="2">
    <source>
        <dbReference type="Pfam" id="PF13476"/>
    </source>
</evidence>